<dbReference type="GO" id="GO:0007423">
    <property type="term" value="P:sensory organ development"/>
    <property type="evidence" value="ECO:0007669"/>
    <property type="project" value="TreeGrafter"/>
</dbReference>
<reference evidence="10 11" key="1">
    <citation type="journal article" date="2018" name="Nat. Ecol. Evol.">
        <title>Shark genomes provide insights into elasmobranch evolution and the origin of vertebrates.</title>
        <authorList>
            <person name="Hara Y"/>
            <person name="Yamaguchi K"/>
            <person name="Onimaru K"/>
            <person name="Kadota M"/>
            <person name="Koyanagi M"/>
            <person name="Keeley SD"/>
            <person name="Tatsumi K"/>
            <person name="Tanaka K"/>
            <person name="Motone F"/>
            <person name="Kageyama Y"/>
            <person name="Nozu R"/>
            <person name="Adachi N"/>
            <person name="Nishimura O"/>
            <person name="Nakagawa R"/>
            <person name="Tanegashima C"/>
            <person name="Kiyatake I"/>
            <person name="Matsumoto R"/>
            <person name="Murakumo K"/>
            <person name="Nishida K"/>
            <person name="Terakita A"/>
            <person name="Kuratani S"/>
            <person name="Sato K"/>
            <person name="Hyodo S Kuraku.S."/>
        </authorList>
    </citation>
    <scope>NUCLEOTIDE SEQUENCE [LARGE SCALE GENOMIC DNA]</scope>
</reference>
<dbReference type="SMART" id="SM00353">
    <property type="entry name" value="HLH"/>
    <property type="match status" value="1"/>
</dbReference>
<dbReference type="Proteomes" id="UP000287033">
    <property type="component" value="Unassembled WGS sequence"/>
</dbReference>
<evidence type="ECO:0000256" key="4">
    <source>
        <dbReference type="ARBA" id="ARBA00023015"/>
    </source>
</evidence>
<evidence type="ECO:0000256" key="5">
    <source>
        <dbReference type="ARBA" id="ARBA00023125"/>
    </source>
</evidence>
<proteinExistence type="predicted"/>
<dbReference type="STRING" id="137246.A0A401S0L8"/>
<dbReference type="Gene3D" id="4.10.280.10">
    <property type="entry name" value="Helix-loop-helix DNA-binding domain"/>
    <property type="match status" value="1"/>
</dbReference>
<comment type="caution">
    <text evidence="10">The sequence shown here is derived from an EMBL/GenBank/DDBJ whole genome shotgun (WGS) entry which is preliminary data.</text>
</comment>
<dbReference type="CDD" id="cd19718">
    <property type="entry name" value="bHLH_TS_NGN3_ATOH5"/>
    <property type="match status" value="1"/>
</dbReference>
<feature type="compositionally biased region" description="Low complexity" evidence="8">
    <location>
        <begin position="94"/>
        <end position="115"/>
    </location>
</feature>
<dbReference type="InterPro" id="IPR032656">
    <property type="entry name" value="Ngn3_bHLH"/>
</dbReference>
<keyword evidence="2" id="KW-0221">Differentiation</keyword>
<dbReference type="GO" id="GO:0046983">
    <property type="term" value="F:protein dimerization activity"/>
    <property type="evidence" value="ECO:0007669"/>
    <property type="project" value="InterPro"/>
</dbReference>
<keyword evidence="7" id="KW-0539">Nucleus</keyword>
<keyword evidence="11" id="KW-1185">Reference proteome</keyword>
<organism evidence="10 11">
    <name type="scientific">Chiloscyllium punctatum</name>
    <name type="common">Brownbanded bambooshark</name>
    <name type="synonym">Hemiscyllium punctatum</name>
    <dbReference type="NCBI Taxonomy" id="137246"/>
    <lineage>
        <taxon>Eukaryota</taxon>
        <taxon>Metazoa</taxon>
        <taxon>Chordata</taxon>
        <taxon>Craniata</taxon>
        <taxon>Vertebrata</taxon>
        <taxon>Chondrichthyes</taxon>
        <taxon>Elasmobranchii</taxon>
        <taxon>Galeomorphii</taxon>
        <taxon>Galeoidea</taxon>
        <taxon>Orectolobiformes</taxon>
        <taxon>Hemiscylliidae</taxon>
        <taxon>Chiloscyllium</taxon>
    </lineage>
</organism>
<dbReference type="PANTHER" id="PTHR19290">
    <property type="entry name" value="BASIC HELIX-LOOP-HELIX PROTEIN NEUROGENIN-RELATED"/>
    <property type="match status" value="1"/>
</dbReference>
<evidence type="ECO:0000256" key="3">
    <source>
        <dbReference type="ARBA" id="ARBA00022902"/>
    </source>
</evidence>
<keyword evidence="5" id="KW-0238">DNA-binding</keyword>
<evidence type="ECO:0000256" key="1">
    <source>
        <dbReference type="ARBA" id="ARBA00022473"/>
    </source>
</evidence>
<dbReference type="InterPro" id="IPR011598">
    <property type="entry name" value="bHLH_dom"/>
</dbReference>
<gene>
    <name evidence="10" type="ORF">chiPu_0002352</name>
</gene>
<evidence type="ECO:0000313" key="11">
    <source>
        <dbReference type="Proteomes" id="UP000287033"/>
    </source>
</evidence>
<keyword evidence="1" id="KW-0217">Developmental protein</keyword>
<protein>
    <recommendedName>
        <fullName evidence="9">BHLH domain-containing protein</fullName>
    </recommendedName>
</protein>
<dbReference type="SUPFAM" id="SSF47459">
    <property type="entry name" value="HLH, helix-loop-helix DNA-binding domain"/>
    <property type="match status" value="1"/>
</dbReference>
<dbReference type="GO" id="GO:0045944">
    <property type="term" value="P:positive regulation of transcription by RNA polymerase II"/>
    <property type="evidence" value="ECO:0007669"/>
    <property type="project" value="TreeGrafter"/>
</dbReference>
<dbReference type="Pfam" id="PF00010">
    <property type="entry name" value="HLH"/>
    <property type="match status" value="1"/>
</dbReference>
<evidence type="ECO:0000256" key="6">
    <source>
        <dbReference type="ARBA" id="ARBA00023163"/>
    </source>
</evidence>
<feature type="region of interest" description="Disordered" evidence="8">
    <location>
        <begin position="227"/>
        <end position="264"/>
    </location>
</feature>
<dbReference type="FunFam" id="4.10.280.10:FF:000006">
    <property type="entry name" value="Neurogenic differentiation factor"/>
    <property type="match status" value="1"/>
</dbReference>
<evidence type="ECO:0000259" key="9">
    <source>
        <dbReference type="PROSITE" id="PS50888"/>
    </source>
</evidence>
<sequence length="294" mass="33284">MNPKSYASHVLPLNYYWGNGANRANITDKTTEVACPREKSQQQEEPQKIRWILHLHLLSALPLMMDCTYSDCDQSDLSFPLTDEEDRLSFLTASPPSSVSTPSGELLLPNPSPRSNLERSEDPRDKKRKPRGRSKAKPQSGQHLVKRSRRTKANDRERNRMHNLNSALDDLRSVLPTFPDDAKLTKIETLRFAHNYIWALSETLRLADQCMDCSRKPVMLPGYLKNIDPPSPSSDEGSWVTTASPSSATTCTSSPASPSTSDDYAYKRPSDSIFSFRTIQKEFLNEVTCFNEYH</sequence>
<feature type="compositionally biased region" description="Basic residues" evidence="8">
    <location>
        <begin position="126"/>
        <end position="136"/>
    </location>
</feature>
<keyword evidence="4" id="KW-0805">Transcription regulation</keyword>
<dbReference type="PANTHER" id="PTHR19290:SF163">
    <property type="entry name" value="BASIC HELIX-LOOP-HELIX NEURAL TRANSCRIPTION FACTOR TAP"/>
    <property type="match status" value="1"/>
</dbReference>
<dbReference type="InterPro" id="IPR050359">
    <property type="entry name" value="bHLH_transcription_factors"/>
</dbReference>
<dbReference type="EMBL" id="BEZZ01000044">
    <property type="protein sequence ID" value="GCC23954.1"/>
    <property type="molecule type" value="Genomic_DNA"/>
</dbReference>
<dbReference type="PROSITE" id="PS50888">
    <property type="entry name" value="BHLH"/>
    <property type="match status" value="1"/>
</dbReference>
<keyword evidence="6" id="KW-0804">Transcription</keyword>
<name>A0A401S0L8_CHIPU</name>
<evidence type="ECO:0000313" key="10">
    <source>
        <dbReference type="EMBL" id="GCC23954.1"/>
    </source>
</evidence>
<feature type="compositionally biased region" description="Basic and acidic residues" evidence="8">
    <location>
        <begin position="116"/>
        <end position="125"/>
    </location>
</feature>
<dbReference type="GO" id="GO:0070888">
    <property type="term" value="F:E-box binding"/>
    <property type="evidence" value="ECO:0007669"/>
    <property type="project" value="TreeGrafter"/>
</dbReference>
<dbReference type="GO" id="GO:0005634">
    <property type="term" value="C:nucleus"/>
    <property type="evidence" value="ECO:0007669"/>
    <property type="project" value="TreeGrafter"/>
</dbReference>
<accession>A0A401S0L8</accession>
<dbReference type="GO" id="GO:0000981">
    <property type="term" value="F:DNA-binding transcription factor activity, RNA polymerase II-specific"/>
    <property type="evidence" value="ECO:0007669"/>
    <property type="project" value="TreeGrafter"/>
</dbReference>
<dbReference type="InterPro" id="IPR036638">
    <property type="entry name" value="HLH_DNA-bd_sf"/>
</dbReference>
<evidence type="ECO:0000256" key="7">
    <source>
        <dbReference type="ARBA" id="ARBA00023242"/>
    </source>
</evidence>
<dbReference type="AlphaFoldDB" id="A0A401S0L8"/>
<dbReference type="OMA" id="EGSWVTT"/>
<feature type="compositionally biased region" description="Low complexity" evidence="8">
    <location>
        <begin position="241"/>
        <end position="261"/>
    </location>
</feature>
<dbReference type="GO" id="GO:0061564">
    <property type="term" value="P:axon development"/>
    <property type="evidence" value="ECO:0007669"/>
    <property type="project" value="TreeGrafter"/>
</dbReference>
<evidence type="ECO:0000256" key="2">
    <source>
        <dbReference type="ARBA" id="ARBA00022782"/>
    </source>
</evidence>
<dbReference type="OrthoDB" id="5969565at2759"/>
<feature type="domain" description="BHLH" evidence="9">
    <location>
        <begin position="148"/>
        <end position="200"/>
    </location>
</feature>
<keyword evidence="3" id="KW-0524">Neurogenesis</keyword>
<evidence type="ECO:0000256" key="8">
    <source>
        <dbReference type="SAM" id="MobiDB-lite"/>
    </source>
</evidence>
<feature type="region of interest" description="Disordered" evidence="8">
    <location>
        <begin position="91"/>
        <end position="164"/>
    </location>
</feature>